<gene>
    <name evidence="1" type="ORF">SAMN05660461_0672</name>
</gene>
<organism evidence="1 2">
    <name type="scientific">Chitinophaga ginsengisegetis</name>
    <dbReference type="NCBI Taxonomy" id="393003"/>
    <lineage>
        <taxon>Bacteria</taxon>
        <taxon>Pseudomonadati</taxon>
        <taxon>Bacteroidota</taxon>
        <taxon>Chitinophagia</taxon>
        <taxon>Chitinophagales</taxon>
        <taxon>Chitinophagaceae</taxon>
        <taxon>Chitinophaga</taxon>
    </lineage>
</organism>
<dbReference type="EMBL" id="FUZZ01000001">
    <property type="protein sequence ID" value="SKC96359.1"/>
    <property type="molecule type" value="Genomic_DNA"/>
</dbReference>
<evidence type="ECO:0000313" key="1">
    <source>
        <dbReference type="EMBL" id="SKC96359.1"/>
    </source>
</evidence>
<dbReference type="STRING" id="393003.SAMN05660461_0672"/>
<dbReference type="PROSITE" id="PS51257">
    <property type="entry name" value="PROKAR_LIPOPROTEIN"/>
    <property type="match status" value="1"/>
</dbReference>
<dbReference type="InterPro" id="IPR011990">
    <property type="entry name" value="TPR-like_helical_dom_sf"/>
</dbReference>
<sequence length="562" mass="63485">MKNTFQYIKTGLLLALLGVSSCSKNFGDINTNPSLVAKPDVKFLLSYSQDKIITYQGTEWVWESMEQLMRFTQHVTSSPYEITNNVNTRYNNYYLQILPNLFEIRKQVDAMPNKDEYQKIAMVTYVLQVLHGLKVTDMNGSIPYSQAIEGRYQSQYGPVYDEQPALFNNWLSQLDAAIAVLSNSALPAQVSYGQSDIFYQSDWIKWVKLANTLKLRIAARLENADKAKCQAVFQQVLKDPIGPIDGDDSQVKYLNSTYTPFGNGGDIDYRSRRYATTSIMAFLKKSEDPRLPVYFEKNDLVGSYKDSLAKYNVTLPAFINPNDPLIMYQGGPADWTTNPTVAAYIGNGFIVSQYTKYNLISPINRRFFSPKLNSATGNFLDVPVTYAETCFYLAEFIQKGYAGGADTKGTAEDWYKKGITSSIQTMNAIAVAAGSTTAYTGTGLTEINAYLNNAQVKFNGVNNLERIYIQAYLSMYRQANEAYVFCRRTGYPKTGSAYYGRETFNELIPRRFWLTDPGEVNRANWNTAMQQQGFTPNAQDLPTLSSQRIWYDKQAPEFGKGL</sequence>
<dbReference type="Pfam" id="PF12771">
    <property type="entry name" value="SusD-like_2"/>
    <property type="match status" value="1"/>
</dbReference>
<evidence type="ECO:0000313" key="2">
    <source>
        <dbReference type="Proteomes" id="UP000190166"/>
    </source>
</evidence>
<reference evidence="1 2" key="1">
    <citation type="submission" date="2017-02" db="EMBL/GenBank/DDBJ databases">
        <authorList>
            <person name="Peterson S.W."/>
        </authorList>
    </citation>
    <scope>NUCLEOTIDE SEQUENCE [LARGE SCALE GENOMIC DNA]</scope>
    <source>
        <strain evidence="1 2">DSM 18108</strain>
    </source>
</reference>
<dbReference type="SUPFAM" id="SSF48452">
    <property type="entry name" value="TPR-like"/>
    <property type="match status" value="1"/>
</dbReference>
<dbReference type="AlphaFoldDB" id="A0A1T5N832"/>
<proteinExistence type="predicted"/>
<name>A0A1T5N832_9BACT</name>
<dbReference type="InterPro" id="IPR041662">
    <property type="entry name" value="SusD-like_2"/>
</dbReference>
<keyword evidence="2" id="KW-1185">Reference proteome</keyword>
<dbReference type="Proteomes" id="UP000190166">
    <property type="component" value="Unassembled WGS sequence"/>
</dbReference>
<accession>A0A1T5N832</accession>
<dbReference type="RefSeq" id="WP_079467993.1">
    <property type="nucleotide sequence ID" value="NZ_FUZZ01000001.1"/>
</dbReference>
<protein>
    <submittedName>
        <fullName evidence="1">Starch-binding associating with outer membrane</fullName>
    </submittedName>
</protein>
<dbReference type="Gene3D" id="1.25.40.390">
    <property type="match status" value="1"/>
</dbReference>